<dbReference type="OMA" id="LEDISCW"/>
<feature type="region of interest" description="Disordered" evidence="1">
    <location>
        <begin position="38"/>
        <end position="74"/>
    </location>
</feature>
<gene>
    <name evidence="2" type="ORF">TRIUR3_30586</name>
</gene>
<evidence type="ECO:0000256" key="1">
    <source>
        <dbReference type="SAM" id="MobiDB-lite"/>
    </source>
</evidence>
<feature type="region of interest" description="Disordered" evidence="1">
    <location>
        <begin position="1"/>
        <end position="20"/>
    </location>
</feature>
<sequence>MPLDPRWRWPPSPGSTVAAASHPWIHAGGGLLRFRCGHSTKEEKAESSEVPPLKVQRKGRKITSPEDVVRASPRLRRQTSPMLLRPLLEDISCWVPNSCTVELFPSLLHHMEAMKKKWIKER</sequence>
<proteinExistence type="predicted"/>
<evidence type="ECO:0000313" key="2">
    <source>
        <dbReference type="EMBL" id="EMS51520.1"/>
    </source>
</evidence>
<protein>
    <submittedName>
        <fullName evidence="2">Uncharacterized protein</fullName>
    </submittedName>
</protein>
<accession>M7ZGL4</accession>
<name>M7ZGL4_TRIUA</name>
<reference evidence="2" key="1">
    <citation type="journal article" date="2013" name="Nature">
        <title>Draft genome of the wheat A-genome progenitor Triticum urartu.</title>
        <authorList>
            <person name="Ling H.Q."/>
            <person name="Zhao S."/>
            <person name="Liu D."/>
            <person name="Wang J."/>
            <person name="Sun H."/>
            <person name="Zhang C."/>
            <person name="Fan H."/>
            <person name="Li D."/>
            <person name="Dong L."/>
            <person name="Tao Y."/>
            <person name="Gao C."/>
            <person name="Wu H."/>
            <person name="Li Y."/>
            <person name="Cui Y."/>
            <person name="Guo X."/>
            <person name="Zheng S."/>
            <person name="Wang B."/>
            <person name="Yu K."/>
            <person name="Liang Q."/>
            <person name="Yang W."/>
            <person name="Lou X."/>
            <person name="Chen J."/>
            <person name="Feng M."/>
            <person name="Jian J."/>
            <person name="Zhang X."/>
            <person name="Luo G."/>
            <person name="Jiang Y."/>
            <person name="Liu J."/>
            <person name="Wang Z."/>
            <person name="Sha Y."/>
            <person name="Zhang B."/>
            <person name="Wu H."/>
            <person name="Tang D."/>
            <person name="Shen Q."/>
            <person name="Xue P."/>
            <person name="Zou S."/>
            <person name="Wang X."/>
            <person name="Liu X."/>
            <person name="Wang F."/>
            <person name="Yang Y."/>
            <person name="An X."/>
            <person name="Dong Z."/>
            <person name="Zhang K."/>
            <person name="Zhang X."/>
            <person name="Luo M.C."/>
            <person name="Dvorak J."/>
            <person name="Tong Y."/>
            <person name="Wang J."/>
            <person name="Yang H."/>
            <person name="Li Z."/>
            <person name="Wang D."/>
            <person name="Zhang A."/>
            <person name="Wang J."/>
        </authorList>
    </citation>
    <scope>NUCLEOTIDE SEQUENCE</scope>
</reference>
<dbReference type="EMBL" id="KD219114">
    <property type="protein sequence ID" value="EMS51520.1"/>
    <property type="molecule type" value="Genomic_DNA"/>
</dbReference>
<organism evidence="2">
    <name type="scientific">Triticum urartu</name>
    <name type="common">Red wild einkorn</name>
    <name type="synonym">Crithodium urartu</name>
    <dbReference type="NCBI Taxonomy" id="4572"/>
    <lineage>
        <taxon>Eukaryota</taxon>
        <taxon>Viridiplantae</taxon>
        <taxon>Streptophyta</taxon>
        <taxon>Embryophyta</taxon>
        <taxon>Tracheophyta</taxon>
        <taxon>Spermatophyta</taxon>
        <taxon>Magnoliopsida</taxon>
        <taxon>Liliopsida</taxon>
        <taxon>Poales</taxon>
        <taxon>Poaceae</taxon>
        <taxon>BOP clade</taxon>
        <taxon>Pooideae</taxon>
        <taxon>Triticodae</taxon>
        <taxon>Triticeae</taxon>
        <taxon>Triticinae</taxon>
        <taxon>Triticum</taxon>
    </lineage>
</organism>
<dbReference type="AlphaFoldDB" id="M7ZGL4"/>